<keyword evidence="15" id="KW-0378">Hydrolase</keyword>
<proteinExistence type="inferred from homology"/>
<dbReference type="InterPro" id="IPR000490">
    <property type="entry name" value="Glyco_hydro_17"/>
</dbReference>
<evidence type="ECO:0000259" key="37">
    <source>
        <dbReference type="PROSITE" id="PS50011"/>
    </source>
</evidence>
<dbReference type="SMART" id="SM00768">
    <property type="entry name" value="X8"/>
    <property type="match status" value="1"/>
</dbReference>
<protein>
    <recommendedName>
        <fullName evidence="29">(1-&gt;3)-beta-glucan endohydrolase</fullName>
        <ecNumber evidence="5">2.7.11.1</ecNumber>
        <ecNumber evidence="6">3.2.1.39</ecNumber>
    </recommendedName>
    <alternativeName>
        <fullName evidence="30">Beta-1,3-endoglucanase</fullName>
    </alternativeName>
</protein>
<name>A0A6A6NHY9_HEVBR</name>
<keyword evidence="19" id="KW-1133">Transmembrane helix</keyword>
<dbReference type="PANTHER" id="PTHR13954:SF27">
    <property type="entry name" value="SERINE_THREONINE-PROTEIN KINASE_ENDORIBONUCLEASE IRE1B"/>
    <property type="match status" value="1"/>
</dbReference>
<dbReference type="GO" id="GO:0005524">
    <property type="term" value="F:ATP binding"/>
    <property type="evidence" value="ECO:0007669"/>
    <property type="project" value="UniProtKB-KW"/>
</dbReference>
<evidence type="ECO:0000256" key="17">
    <source>
        <dbReference type="ARBA" id="ARBA00022840"/>
    </source>
</evidence>
<dbReference type="GO" id="GO:0006397">
    <property type="term" value="P:mRNA processing"/>
    <property type="evidence" value="ECO:0007669"/>
    <property type="project" value="UniProtKB-KW"/>
</dbReference>
<evidence type="ECO:0000256" key="9">
    <source>
        <dbReference type="ARBA" id="ARBA00022664"/>
    </source>
</evidence>
<keyword evidence="40" id="KW-1185">Reference proteome</keyword>
<feature type="region of interest" description="Disordered" evidence="35">
    <location>
        <begin position="406"/>
        <end position="447"/>
    </location>
</feature>
<dbReference type="Pfam" id="PF00069">
    <property type="entry name" value="Pkinase"/>
    <property type="match status" value="1"/>
</dbReference>
<keyword evidence="27" id="KW-0511">Multifunctional enzyme</keyword>
<evidence type="ECO:0000256" key="32">
    <source>
        <dbReference type="ARBA" id="ARBA00048679"/>
    </source>
</evidence>
<dbReference type="AlphaFoldDB" id="A0A6A6NHY9"/>
<dbReference type="FunFam" id="3.30.200.20:FF:000077">
    <property type="entry name" value="Putative Serine/threonine-protein kinase/endoribonuclease IRE1"/>
    <property type="match status" value="1"/>
</dbReference>
<feature type="domain" description="KEN" evidence="38">
    <location>
        <begin position="700"/>
        <end position="831"/>
    </location>
</feature>
<dbReference type="Pfam" id="PF07983">
    <property type="entry name" value="X8"/>
    <property type="match status" value="1"/>
</dbReference>
<dbReference type="FunFam" id="1.20.58.1040:FF:000003">
    <property type="entry name" value="glucan endo-1,3-beta-glucosidase 7"/>
    <property type="match status" value="1"/>
</dbReference>
<organism evidence="39 40">
    <name type="scientific">Hevea brasiliensis</name>
    <name type="common">Para rubber tree</name>
    <name type="synonym">Siphonia brasiliensis</name>
    <dbReference type="NCBI Taxonomy" id="3981"/>
    <lineage>
        <taxon>Eukaryota</taxon>
        <taxon>Viridiplantae</taxon>
        <taxon>Streptophyta</taxon>
        <taxon>Embryophyta</taxon>
        <taxon>Tracheophyta</taxon>
        <taxon>Spermatophyta</taxon>
        <taxon>Magnoliopsida</taxon>
        <taxon>eudicotyledons</taxon>
        <taxon>Gunneridae</taxon>
        <taxon>Pentapetalae</taxon>
        <taxon>rosids</taxon>
        <taxon>fabids</taxon>
        <taxon>Malpighiales</taxon>
        <taxon>Euphorbiaceae</taxon>
        <taxon>Crotonoideae</taxon>
        <taxon>Micrandreae</taxon>
        <taxon>Hevea</taxon>
    </lineage>
</organism>
<evidence type="ECO:0000256" key="2">
    <source>
        <dbReference type="ARBA" id="ARBA00004115"/>
    </source>
</evidence>
<keyword evidence="25" id="KW-0508">mRNA splicing</keyword>
<evidence type="ECO:0000256" key="34">
    <source>
        <dbReference type="RuleBase" id="RU004335"/>
    </source>
</evidence>
<keyword evidence="9" id="KW-0507">mRNA processing</keyword>
<dbReference type="PROSITE" id="PS50011">
    <property type="entry name" value="PROTEIN_KINASE_DOM"/>
    <property type="match status" value="1"/>
</dbReference>
<dbReference type="Gene3D" id="1.20.1440.180">
    <property type="entry name" value="KEN domain"/>
    <property type="match status" value="1"/>
</dbReference>
<dbReference type="FunFam" id="1.20.1440.180:FF:000002">
    <property type="entry name" value="Serine/threonine-protein kinase/endoribonuclease IRE1"/>
    <property type="match status" value="1"/>
</dbReference>
<keyword evidence="18" id="KW-0391">Immunity</keyword>
<dbReference type="InterPro" id="IPR045133">
    <property type="entry name" value="IRE1/2-like"/>
</dbReference>
<comment type="catalytic activity">
    <reaction evidence="1">
        <text>Hydrolysis of (1-&gt;3)-beta-D-glucosidic linkages in (1-&gt;3)-beta-D-glucans.</text>
        <dbReference type="EC" id="3.2.1.39"/>
    </reaction>
</comment>
<dbReference type="SUPFAM" id="SSF56112">
    <property type="entry name" value="Protein kinase-like (PK-like)"/>
    <property type="match status" value="1"/>
</dbReference>
<evidence type="ECO:0000256" key="7">
    <source>
        <dbReference type="ARBA" id="ARBA00022525"/>
    </source>
</evidence>
<dbReference type="CDD" id="cd10422">
    <property type="entry name" value="RNase_Ire1"/>
    <property type="match status" value="1"/>
</dbReference>
<sequence>MRRSLMFLLFMMLILSPLIRDVSGIAISETALPVESSQIPKLYKSFLPPKPKQDVAIVVALDGNVHFIDTNSRKIRWSFSSGKPIYSSYQATVNDDDRHNASELINDLYYIDCGDDWELYVHSKRFGKLQKLSLSAEEYIKMTPHISEDGEITLGLKKTTAFLVDAKTGRVVRTYGLDGSPSTFNAQTAEENALLLAKDAQLIESVAADLGTTQHLIYITRTDYMLQHYSPNSTEVLWNVAFADIEAEFRCQGFKSSLGGASPSVDEEIDDIQFPCQMRTPVLRIRDYSVLEFDKLAIAYIGGGDHFLPAPVHMPPLGPANVFPLALPANEDKPMLALPSSEAKNHGIFGLLGGNAGEMNSTSLASEIIAKPHTWPVIFAIFSSISSIFYGYLTFRKQSKLNKSVEELKSQAGSGMPKKKRSKRSVSNRNGPNNETREKYPPLENKAGDTIGVSHIEKNEKKLLLTFADVVDGRVDGRRIGKLLVSNKEIAIGSNGTVVLEGIYDGRPVAVKRLVQTHHDVAIKEIQNLIASDQHPNIVRWFGVEDVVSGLAHLHELGIIHRDLKPQNVLIINEKSFCAKLSDMGISKRLVGDMSSLTQHTTGYGSSGWQAPEQLLHGRQTRAVDLFSLGCVLFFCVTGGKHPFGDNIERDVNIVNDRKDLFLVENIPEAVDLFSCLLDPNPDKRPKAQEVLNHPLFWTSEKRLLFLQDVSDRVELEDRENESELLTALETVGTMALNGKWDEKMEAAFINNIGRYRRYKYDSVRDLLRVIRNKSHHYRELPQEIKEILGSHPEGFENYFSCRFPKLLIEVFKVIYSVGVNYGTLGNNLPSPKRVAQLLQSTLIDKVKIYDTNPEILEAFSNTGIDLIVAVENYHVANISSEVSAADEWFANRVLPFIPATSIVAIAVGNEYLTTDPDHLRPNNLVQAMQNLHAVLVARGLDRKIKITTPHSMAVLASSFPPSASSFATTLMPTMTSLVGFLADTGSSFMVNAYPYFAYRDNPSSVNLQYALLGNATGVRDPMGYIYNNMLDAQIDAVRSAINALGYGNQTVKITVSESGWPSKGDPGDTAATPDNAKTYNTRLIQRAQSNKGTPMKPKDNIEIFVFALFNENKKDGGASERNFGIFNGMDLSGVRGPSVWCVAKPHADEKVLQAVLDFCCGPGGVDCREIYESGNCFAPDKLHAHASFAMNAYYQMHGRNYWNCDFKGTGLVTFSDPSYGKCRYPQQ</sequence>
<comment type="caution">
    <text evidence="39">The sequence shown here is derived from an EMBL/GenBank/DDBJ whole genome shotgun (WGS) entry which is preliminary data.</text>
</comment>
<dbReference type="InterPro" id="IPR008271">
    <property type="entry name" value="Ser/Thr_kinase_AS"/>
</dbReference>
<evidence type="ECO:0000256" key="36">
    <source>
        <dbReference type="SAM" id="SignalP"/>
    </source>
</evidence>
<feature type="chain" id="PRO_5025569060" description="(1-&gt;3)-beta-glucan endohydrolase" evidence="36">
    <location>
        <begin position="25"/>
        <end position="1228"/>
    </location>
</feature>
<dbReference type="GO" id="GO:0005975">
    <property type="term" value="P:carbohydrate metabolic process"/>
    <property type="evidence" value="ECO:0007669"/>
    <property type="project" value="InterPro"/>
</dbReference>
<evidence type="ECO:0000256" key="27">
    <source>
        <dbReference type="ARBA" id="ARBA00023268"/>
    </source>
</evidence>
<dbReference type="SMART" id="SM00580">
    <property type="entry name" value="PUG"/>
    <property type="match status" value="1"/>
</dbReference>
<dbReference type="GO" id="GO:0008380">
    <property type="term" value="P:RNA splicing"/>
    <property type="evidence" value="ECO:0007669"/>
    <property type="project" value="UniProtKB-KW"/>
</dbReference>
<evidence type="ECO:0000256" key="13">
    <source>
        <dbReference type="ARBA" id="ARBA00022741"/>
    </source>
</evidence>
<dbReference type="Gene3D" id="1.10.510.10">
    <property type="entry name" value="Transferase(Phosphotransferase) domain 1"/>
    <property type="match status" value="1"/>
</dbReference>
<accession>A0A6A6NHY9</accession>
<evidence type="ECO:0000256" key="31">
    <source>
        <dbReference type="ARBA" id="ARBA00047899"/>
    </source>
</evidence>
<evidence type="ECO:0000256" key="14">
    <source>
        <dbReference type="ARBA" id="ARBA00022777"/>
    </source>
</evidence>
<dbReference type="Pfam" id="PF00332">
    <property type="entry name" value="Glyco_hydro_17"/>
    <property type="match status" value="1"/>
</dbReference>
<evidence type="ECO:0000256" key="26">
    <source>
        <dbReference type="ARBA" id="ARBA00023230"/>
    </source>
</evidence>
<evidence type="ECO:0000256" key="10">
    <source>
        <dbReference type="ARBA" id="ARBA00022679"/>
    </source>
</evidence>
<keyword evidence="23" id="KW-0804">Transcription</keyword>
<evidence type="ECO:0000256" key="33">
    <source>
        <dbReference type="ARBA" id="ARBA00065357"/>
    </source>
</evidence>
<evidence type="ECO:0000313" key="39">
    <source>
        <dbReference type="EMBL" id="KAF2324801.1"/>
    </source>
</evidence>
<keyword evidence="12 36" id="KW-0732">Signal</keyword>
<evidence type="ECO:0000256" key="11">
    <source>
        <dbReference type="ARBA" id="ARBA00022692"/>
    </source>
</evidence>
<keyword evidence="14" id="KW-0418">Kinase</keyword>
<keyword evidence="8" id="KW-0723">Serine/threonine-protein kinase</keyword>
<comment type="subunit">
    <text evidence="33">Homodimer; disulfide-linked. Dimer formation is driven by hydrophobic interactions within the N-terminal luminal domains and stabilized by disulfide bridges.</text>
</comment>
<dbReference type="GO" id="GO:0004521">
    <property type="term" value="F:RNA endonuclease activity"/>
    <property type="evidence" value="ECO:0007669"/>
    <property type="project" value="InterPro"/>
</dbReference>
<dbReference type="SUPFAM" id="SSF50998">
    <property type="entry name" value="Quinoprotein alcohol dehydrogenase-like"/>
    <property type="match status" value="1"/>
</dbReference>
<evidence type="ECO:0000313" key="40">
    <source>
        <dbReference type="Proteomes" id="UP000467840"/>
    </source>
</evidence>
<evidence type="ECO:0000256" key="12">
    <source>
        <dbReference type="ARBA" id="ARBA00022729"/>
    </source>
</evidence>
<evidence type="ECO:0000256" key="1">
    <source>
        <dbReference type="ARBA" id="ARBA00000382"/>
    </source>
</evidence>
<dbReference type="Gene3D" id="3.20.20.80">
    <property type="entry name" value="Glycosidases"/>
    <property type="match status" value="1"/>
</dbReference>
<dbReference type="GO" id="GO:0004674">
    <property type="term" value="F:protein serine/threonine kinase activity"/>
    <property type="evidence" value="ECO:0007669"/>
    <property type="project" value="UniProtKB-KW"/>
</dbReference>
<evidence type="ECO:0000256" key="5">
    <source>
        <dbReference type="ARBA" id="ARBA00012513"/>
    </source>
</evidence>
<dbReference type="FunFam" id="3.20.20.80:FF:000005">
    <property type="entry name" value="Glucan endo-1,3-beta-glucosidase 14"/>
    <property type="match status" value="1"/>
</dbReference>
<comment type="similarity">
    <text evidence="4 34">Belongs to the glycosyl hydrolase 17 family.</text>
</comment>
<evidence type="ECO:0000256" key="18">
    <source>
        <dbReference type="ARBA" id="ARBA00022859"/>
    </source>
</evidence>
<keyword evidence="26" id="KW-0834">Unfolded protein response</keyword>
<dbReference type="EMBL" id="JAAGAX010000001">
    <property type="protein sequence ID" value="KAF2324801.1"/>
    <property type="molecule type" value="Genomic_DNA"/>
</dbReference>
<keyword evidence="13" id="KW-0547">Nucleotide-binding</keyword>
<dbReference type="InterPro" id="IPR011047">
    <property type="entry name" value="Quinoprotein_ADH-like_sf"/>
</dbReference>
<dbReference type="EC" id="3.2.1.39" evidence="6"/>
<evidence type="ECO:0000256" key="30">
    <source>
        <dbReference type="ARBA" id="ARBA00033417"/>
    </source>
</evidence>
<evidence type="ECO:0000256" key="8">
    <source>
        <dbReference type="ARBA" id="ARBA00022527"/>
    </source>
</evidence>
<feature type="signal peptide" evidence="36">
    <location>
        <begin position="1"/>
        <end position="24"/>
    </location>
</feature>
<dbReference type="PROSITE" id="PS00108">
    <property type="entry name" value="PROTEIN_KINASE_ST"/>
    <property type="match status" value="1"/>
</dbReference>
<keyword evidence="20" id="KW-0805">Transcription regulation</keyword>
<dbReference type="Proteomes" id="UP000467840">
    <property type="component" value="Chromosome 5"/>
</dbReference>
<keyword evidence="22" id="KW-1015">Disulfide bond</keyword>
<dbReference type="GO" id="GO:0009751">
    <property type="term" value="P:response to salicylic acid"/>
    <property type="evidence" value="ECO:0007669"/>
    <property type="project" value="UniProtKB-ARBA"/>
</dbReference>
<dbReference type="InterPro" id="IPR011009">
    <property type="entry name" value="Kinase-like_dom_sf"/>
</dbReference>
<evidence type="ECO:0000256" key="23">
    <source>
        <dbReference type="ARBA" id="ARBA00023163"/>
    </source>
</evidence>
<dbReference type="FunFam" id="2.130.10.10:FF:001716">
    <property type="entry name" value="Inositol requiring 1-1"/>
    <property type="match status" value="1"/>
</dbReference>
<dbReference type="InterPro" id="IPR017853">
    <property type="entry name" value="GH"/>
</dbReference>
<evidence type="ECO:0000256" key="6">
    <source>
        <dbReference type="ARBA" id="ARBA00012780"/>
    </source>
</evidence>
<feature type="domain" description="Protein kinase" evidence="37">
    <location>
        <begin position="406"/>
        <end position="697"/>
    </location>
</feature>
<keyword evidence="11" id="KW-0812">Transmembrane</keyword>
<evidence type="ECO:0000256" key="19">
    <source>
        <dbReference type="ARBA" id="ARBA00022989"/>
    </source>
</evidence>
<evidence type="ECO:0000256" key="20">
    <source>
        <dbReference type="ARBA" id="ARBA00023015"/>
    </source>
</evidence>
<keyword evidence="10" id="KW-0808">Transferase</keyword>
<dbReference type="SUPFAM" id="SSF51445">
    <property type="entry name" value="(Trans)glycosidases"/>
    <property type="match status" value="1"/>
</dbReference>
<keyword evidence="16" id="KW-0256">Endoplasmic reticulum</keyword>
<evidence type="ECO:0000256" key="22">
    <source>
        <dbReference type="ARBA" id="ARBA00023157"/>
    </source>
</evidence>
<comment type="catalytic activity">
    <reaction evidence="31">
        <text>L-threonyl-[protein] + ATP = O-phospho-L-threonyl-[protein] + ADP + H(+)</text>
        <dbReference type="Rhea" id="RHEA:46608"/>
        <dbReference type="Rhea" id="RHEA-COMP:11060"/>
        <dbReference type="Rhea" id="RHEA-COMP:11605"/>
        <dbReference type="ChEBI" id="CHEBI:15378"/>
        <dbReference type="ChEBI" id="CHEBI:30013"/>
        <dbReference type="ChEBI" id="CHEBI:30616"/>
        <dbReference type="ChEBI" id="CHEBI:61977"/>
        <dbReference type="ChEBI" id="CHEBI:456216"/>
        <dbReference type="EC" id="2.7.11.1"/>
    </reaction>
</comment>
<dbReference type="GO" id="GO:1990604">
    <property type="term" value="C:IRE1-TRAF2-ASK1 complex"/>
    <property type="evidence" value="ECO:0007669"/>
    <property type="project" value="TreeGrafter"/>
</dbReference>
<dbReference type="InterPro" id="IPR012946">
    <property type="entry name" value="X8"/>
</dbReference>
<dbReference type="GO" id="GO:0036498">
    <property type="term" value="P:IRE1-mediated unfolded protein response"/>
    <property type="evidence" value="ECO:0007669"/>
    <property type="project" value="TreeGrafter"/>
</dbReference>
<dbReference type="GO" id="GO:0051082">
    <property type="term" value="F:unfolded protein binding"/>
    <property type="evidence" value="ECO:0007669"/>
    <property type="project" value="TreeGrafter"/>
</dbReference>
<comment type="catalytic activity">
    <reaction evidence="32">
        <text>L-seryl-[protein] + ATP = O-phospho-L-seryl-[protein] + ADP + H(+)</text>
        <dbReference type="Rhea" id="RHEA:17989"/>
        <dbReference type="Rhea" id="RHEA-COMP:9863"/>
        <dbReference type="Rhea" id="RHEA-COMP:11604"/>
        <dbReference type="ChEBI" id="CHEBI:15378"/>
        <dbReference type="ChEBI" id="CHEBI:29999"/>
        <dbReference type="ChEBI" id="CHEBI:30616"/>
        <dbReference type="ChEBI" id="CHEBI:83421"/>
        <dbReference type="ChEBI" id="CHEBI:456216"/>
        <dbReference type="EC" id="2.7.11.1"/>
    </reaction>
</comment>
<evidence type="ECO:0000256" key="4">
    <source>
        <dbReference type="ARBA" id="ARBA00008773"/>
    </source>
</evidence>
<keyword evidence="28" id="KW-0326">Glycosidase</keyword>
<evidence type="ECO:0000259" key="38">
    <source>
        <dbReference type="PROSITE" id="PS51392"/>
    </source>
</evidence>
<dbReference type="GO" id="GO:0042973">
    <property type="term" value="F:glucan endo-1,3-beta-D-glucosidase activity"/>
    <property type="evidence" value="ECO:0007669"/>
    <property type="project" value="UniProtKB-EC"/>
</dbReference>
<evidence type="ECO:0000256" key="28">
    <source>
        <dbReference type="ARBA" id="ARBA00023295"/>
    </source>
</evidence>
<feature type="compositionally biased region" description="Basic residues" evidence="35">
    <location>
        <begin position="417"/>
        <end position="426"/>
    </location>
</feature>
<evidence type="ECO:0000256" key="3">
    <source>
        <dbReference type="ARBA" id="ARBA00004613"/>
    </source>
</evidence>
<dbReference type="PROSITE" id="PS51392">
    <property type="entry name" value="KEN"/>
    <property type="match status" value="1"/>
</dbReference>
<dbReference type="SMART" id="SM00220">
    <property type="entry name" value="S_TKc"/>
    <property type="match status" value="1"/>
</dbReference>
<gene>
    <name evidence="39" type="ORF">GH714_017172</name>
</gene>
<dbReference type="Gene3D" id="2.130.10.10">
    <property type="entry name" value="YVTN repeat-like/Quinoprotein amine dehydrogenase"/>
    <property type="match status" value="1"/>
</dbReference>
<evidence type="ECO:0000256" key="15">
    <source>
        <dbReference type="ARBA" id="ARBA00022801"/>
    </source>
</evidence>
<dbReference type="GO" id="GO:0042742">
    <property type="term" value="P:defense response to bacterium"/>
    <property type="evidence" value="ECO:0007669"/>
    <property type="project" value="UniProtKB-ARBA"/>
</dbReference>
<dbReference type="InterPro" id="IPR010513">
    <property type="entry name" value="KEN_dom"/>
</dbReference>
<reference evidence="39 40" key="1">
    <citation type="journal article" date="2020" name="Mol. Plant">
        <title>The Chromosome-Based Rubber Tree Genome Provides New Insights into Spurge Genome Evolution and Rubber Biosynthesis.</title>
        <authorList>
            <person name="Liu J."/>
            <person name="Shi C."/>
            <person name="Shi C.C."/>
            <person name="Li W."/>
            <person name="Zhang Q.J."/>
            <person name="Zhang Y."/>
            <person name="Li K."/>
            <person name="Lu H.F."/>
            <person name="Shi C."/>
            <person name="Zhu S.T."/>
            <person name="Xiao Z.Y."/>
            <person name="Nan H."/>
            <person name="Yue Y."/>
            <person name="Zhu X.G."/>
            <person name="Wu Y."/>
            <person name="Hong X.N."/>
            <person name="Fan G.Y."/>
            <person name="Tong Y."/>
            <person name="Zhang D."/>
            <person name="Mao C.L."/>
            <person name="Liu Y.L."/>
            <person name="Hao S.J."/>
            <person name="Liu W.Q."/>
            <person name="Lv M.Q."/>
            <person name="Zhang H.B."/>
            <person name="Liu Y."/>
            <person name="Hu-Tang G.R."/>
            <person name="Wang J.P."/>
            <person name="Wang J.H."/>
            <person name="Sun Y.H."/>
            <person name="Ni S.B."/>
            <person name="Chen W.B."/>
            <person name="Zhang X.C."/>
            <person name="Jiao Y.N."/>
            <person name="Eichler E.E."/>
            <person name="Li G.H."/>
            <person name="Liu X."/>
            <person name="Gao L.Z."/>
        </authorList>
    </citation>
    <scope>NUCLEOTIDE SEQUENCE [LARGE SCALE GENOMIC DNA]</scope>
    <source>
        <strain evidence="40">cv. GT1</strain>
        <tissue evidence="39">Leaf</tissue>
    </source>
</reference>
<evidence type="ECO:0000256" key="24">
    <source>
        <dbReference type="ARBA" id="ARBA00023180"/>
    </source>
</evidence>
<evidence type="ECO:0000256" key="25">
    <source>
        <dbReference type="ARBA" id="ARBA00023187"/>
    </source>
</evidence>
<dbReference type="FunFam" id="1.10.510.10:FF:000463">
    <property type="entry name" value="Serine/threonine-protein kinase/endoribonuclease IRE1a"/>
    <property type="match status" value="1"/>
</dbReference>
<dbReference type="InterPro" id="IPR038357">
    <property type="entry name" value="KEN_sf"/>
</dbReference>
<dbReference type="InterPro" id="IPR000719">
    <property type="entry name" value="Prot_kinase_dom"/>
</dbReference>
<evidence type="ECO:0000256" key="35">
    <source>
        <dbReference type="SAM" id="MobiDB-lite"/>
    </source>
</evidence>
<keyword evidence="17" id="KW-0067">ATP-binding</keyword>
<evidence type="ECO:0000256" key="16">
    <source>
        <dbReference type="ARBA" id="ARBA00022824"/>
    </source>
</evidence>
<keyword evidence="21" id="KW-0472">Membrane</keyword>
<keyword evidence="7" id="KW-0964">Secreted</keyword>
<dbReference type="Gene3D" id="3.30.200.20">
    <property type="entry name" value="Phosphorylase Kinase, domain 1"/>
    <property type="match status" value="1"/>
</dbReference>
<evidence type="ECO:0000256" key="21">
    <source>
        <dbReference type="ARBA" id="ARBA00023136"/>
    </source>
</evidence>
<dbReference type="GO" id="GO:0002376">
    <property type="term" value="P:immune system process"/>
    <property type="evidence" value="ECO:0007669"/>
    <property type="project" value="UniProtKB-KW"/>
</dbReference>
<dbReference type="PANTHER" id="PTHR13954">
    <property type="entry name" value="IRE1-RELATED"/>
    <property type="match status" value="1"/>
</dbReference>
<dbReference type="InterPro" id="IPR015943">
    <property type="entry name" value="WD40/YVTN_repeat-like_dom_sf"/>
</dbReference>
<dbReference type="Gene3D" id="1.20.58.1040">
    <property type="match status" value="1"/>
</dbReference>
<dbReference type="GO" id="GO:0005576">
    <property type="term" value="C:extracellular region"/>
    <property type="evidence" value="ECO:0007669"/>
    <property type="project" value="UniProtKB-SubCell"/>
</dbReference>
<comment type="subcellular location">
    <subcellularLocation>
        <location evidence="2">Endoplasmic reticulum membrane</location>
        <topology evidence="2">Single-pass type I membrane protein</topology>
    </subcellularLocation>
    <subcellularLocation>
        <location evidence="3">Secreted</location>
    </subcellularLocation>
</comment>
<keyword evidence="24" id="KW-0325">Glycoprotein</keyword>
<evidence type="ECO:0000256" key="29">
    <source>
        <dbReference type="ARBA" id="ARBA00033335"/>
    </source>
</evidence>
<dbReference type="EC" id="2.7.11.1" evidence="5"/>